<dbReference type="PANTHER" id="PTHR43401">
    <property type="entry name" value="L-THREONINE 3-DEHYDROGENASE"/>
    <property type="match status" value="1"/>
</dbReference>
<keyword evidence="1 4" id="KW-0479">Metal-binding</keyword>
<dbReference type="CDD" id="cd08234">
    <property type="entry name" value="threonine_DH_like"/>
    <property type="match status" value="1"/>
</dbReference>
<dbReference type="EMBL" id="CP024955">
    <property type="protein sequence ID" value="ATY84077.1"/>
    <property type="molecule type" value="Genomic_DNA"/>
</dbReference>
<keyword evidence="2 4" id="KW-0862">Zinc</keyword>
<dbReference type="SMART" id="SM00829">
    <property type="entry name" value="PKS_ER"/>
    <property type="match status" value="1"/>
</dbReference>
<dbReference type="InterPro" id="IPR036291">
    <property type="entry name" value="NAD(P)-bd_dom_sf"/>
</dbReference>
<sequence>MKAMVIPEPGRAVIREVPEPEPGPGEVVVSVKAAGICGTDFHIFEGDSLGSYPIIPGHEFAGVVAKVGPDVTSLAVGDRVAVDPSLFCGHCRYCLTNRGNHCENWGGIGTTVPGGFAEQVAVPESSAFRLPDALSFEEGAFAEPVACVVHGMNRLKLRPGERVLLFGAGAMGQQLVQALVHAGAAELTAVDVDPGKLALARRFGATRTVPAAALEKELGGELESFDTVVDATGAPAVIETALRFLGPAGKFLQFGVAPKRAKISLSPFDLYRRDWTLIGSMAINHTFLPALEWVAAGRIQVKPLLSKTIALEELPEFLGRPKAPELLKVQVVF</sequence>
<dbReference type="InterPro" id="IPR002328">
    <property type="entry name" value="ADH_Zn_CS"/>
</dbReference>
<evidence type="ECO:0000256" key="3">
    <source>
        <dbReference type="ARBA" id="ARBA00023002"/>
    </source>
</evidence>
<dbReference type="InterPro" id="IPR020843">
    <property type="entry name" value="ER"/>
</dbReference>
<dbReference type="AlphaFoldDB" id="A0A2K8N5J3"/>
<evidence type="ECO:0000259" key="5">
    <source>
        <dbReference type="SMART" id="SM00829"/>
    </source>
</evidence>
<reference evidence="7" key="1">
    <citation type="submission" date="2017-11" db="EMBL/GenBank/DDBJ databases">
        <title>Complete Genome Sequence of Kyrpidia sp. Strain EA-1, a thermophilic, hydrogen-oxidizing Bacterium, isolated from the Azores.</title>
        <authorList>
            <person name="Reiner J.E."/>
            <person name="Lapp C.J."/>
            <person name="Bunk B."/>
            <person name="Gescher J."/>
        </authorList>
    </citation>
    <scope>NUCLEOTIDE SEQUENCE [LARGE SCALE GENOMIC DNA]</scope>
    <source>
        <strain evidence="7">EA-1</strain>
    </source>
</reference>
<dbReference type="GO" id="GO:0016491">
    <property type="term" value="F:oxidoreductase activity"/>
    <property type="evidence" value="ECO:0007669"/>
    <property type="project" value="UniProtKB-KW"/>
</dbReference>
<dbReference type="InterPro" id="IPR013149">
    <property type="entry name" value="ADH-like_C"/>
</dbReference>
<evidence type="ECO:0000313" key="6">
    <source>
        <dbReference type="EMBL" id="ATY84077.1"/>
    </source>
</evidence>
<evidence type="ECO:0000313" key="7">
    <source>
        <dbReference type="Proteomes" id="UP000231932"/>
    </source>
</evidence>
<comment type="cofactor">
    <cofactor evidence="4">
        <name>Zn(2+)</name>
        <dbReference type="ChEBI" id="CHEBI:29105"/>
    </cofactor>
</comment>
<proteinExistence type="inferred from homology"/>
<dbReference type="Gene3D" id="3.90.180.10">
    <property type="entry name" value="Medium-chain alcohol dehydrogenases, catalytic domain"/>
    <property type="match status" value="1"/>
</dbReference>
<dbReference type="InterPro" id="IPR050129">
    <property type="entry name" value="Zn_alcohol_dh"/>
</dbReference>
<evidence type="ECO:0000256" key="1">
    <source>
        <dbReference type="ARBA" id="ARBA00022723"/>
    </source>
</evidence>
<protein>
    <submittedName>
        <fullName evidence="6">Alcohol dehydrogenase</fullName>
    </submittedName>
</protein>
<dbReference type="GO" id="GO:0008270">
    <property type="term" value="F:zinc ion binding"/>
    <property type="evidence" value="ECO:0007669"/>
    <property type="project" value="InterPro"/>
</dbReference>
<dbReference type="InterPro" id="IPR013154">
    <property type="entry name" value="ADH-like_N"/>
</dbReference>
<keyword evidence="7" id="KW-1185">Reference proteome</keyword>
<accession>A0A2K8N5J3</accession>
<feature type="domain" description="Enoyl reductase (ER)" evidence="5">
    <location>
        <begin position="10"/>
        <end position="333"/>
    </location>
</feature>
<dbReference type="Proteomes" id="UP000231932">
    <property type="component" value="Chromosome"/>
</dbReference>
<dbReference type="SUPFAM" id="SSF51735">
    <property type="entry name" value="NAD(P)-binding Rossmann-fold domains"/>
    <property type="match status" value="1"/>
</dbReference>
<comment type="similarity">
    <text evidence="4">Belongs to the zinc-containing alcohol dehydrogenase family.</text>
</comment>
<dbReference type="RefSeq" id="WP_100666909.1">
    <property type="nucleotide sequence ID" value="NZ_CP024955.1"/>
</dbReference>
<dbReference type="InterPro" id="IPR011032">
    <property type="entry name" value="GroES-like_sf"/>
</dbReference>
<dbReference type="Gene3D" id="3.40.50.720">
    <property type="entry name" value="NAD(P)-binding Rossmann-like Domain"/>
    <property type="match status" value="1"/>
</dbReference>
<keyword evidence="3" id="KW-0560">Oxidoreductase</keyword>
<evidence type="ECO:0000256" key="4">
    <source>
        <dbReference type="RuleBase" id="RU361277"/>
    </source>
</evidence>
<evidence type="ECO:0000256" key="2">
    <source>
        <dbReference type="ARBA" id="ARBA00022833"/>
    </source>
</evidence>
<name>A0A2K8N5J3_9BACL</name>
<dbReference type="OrthoDB" id="2371149at2"/>
<dbReference type="Pfam" id="PF08240">
    <property type="entry name" value="ADH_N"/>
    <property type="match status" value="1"/>
</dbReference>
<organism evidence="6 7">
    <name type="scientific">Kyrpidia spormannii</name>
    <dbReference type="NCBI Taxonomy" id="2055160"/>
    <lineage>
        <taxon>Bacteria</taxon>
        <taxon>Bacillati</taxon>
        <taxon>Bacillota</taxon>
        <taxon>Bacilli</taxon>
        <taxon>Bacillales</taxon>
        <taxon>Alicyclobacillaceae</taxon>
        <taxon>Kyrpidia</taxon>
    </lineage>
</organism>
<dbReference type="PROSITE" id="PS00059">
    <property type="entry name" value="ADH_ZINC"/>
    <property type="match status" value="1"/>
</dbReference>
<dbReference type="SUPFAM" id="SSF50129">
    <property type="entry name" value="GroES-like"/>
    <property type="match status" value="1"/>
</dbReference>
<dbReference type="PANTHER" id="PTHR43401:SF5">
    <property type="entry name" value="ALCOHOL DEHYDROGENASE-RELATED"/>
    <property type="match status" value="1"/>
</dbReference>
<dbReference type="Pfam" id="PF00107">
    <property type="entry name" value="ADH_zinc_N"/>
    <property type="match status" value="1"/>
</dbReference>
<gene>
    <name evidence="6" type="ORF">CVV65_03195</name>
</gene>
<dbReference type="KEGG" id="kyr:CVV65_03195"/>